<sequence length="92" mass="10109">MTVAASSTRLLALHDRSALVAAPEPMALAALADWALAAIDEWKQRRRLAAARREFARLGPAALRDLAMSGCEFESYWAEANGQAQRTRRRVG</sequence>
<dbReference type="EMBL" id="JACORU010000010">
    <property type="protein sequence ID" value="MBC5767291.1"/>
    <property type="molecule type" value="Genomic_DNA"/>
</dbReference>
<dbReference type="RefSeq" id="WP_187083779.1">
    <property type="nucleotide sequence ID" value="NZ_JACORU010000010.1"/>
</dbReference>
<keyword evidence="2" id="KW-1185">Reference proteome</keyword>
<gene>
    <name evidence="1" type="ORF">H8R02_22680</name>
</gene>
<proteinExistence type="predicted"/>
<dbReference type="AlphaFoldDB" id="A0A923MD11"/>
<accession>A0A923MD11</accession>
<evidence type="ECO:0000313" key="1">
    <source>
        <dbReference type="EMBL" id="MBC5767291.1"/>
    </source>
</evidence>
<comment type="caution">
    <text evidence="1">The sequence shown here is derived from an EMBL/GenBank/DDBJ whole genome shotgun (WGS) entry which is preliminary data.</text>
</comment>
<dbReference type="Proteomes" id="UP000596827">
    <property type="component" value="Unassembled WGS sequence"/>
</dbReference>
<organism evidence="1 2">
    <name type="scientific">Ramlibacter albus</name>
    <dbReference type="NCBI Taxonomy" id="2079448"/>
    <lineage>
        <taxon>Bacteria</taxon>
        <taxon>Pseudomonadati</taxon>
        <taxon>Pseudomonadota</taxon>
        <taxon>Betaproteobacteria</taxon>
        <taxon>Burkholderiales</taxon>
        <taxon>Comamonadaceae</taxon>
        <taxon>Ramlibacter</taxon>
    </lineage>
</organism>
<reference evidence="1" key="1">
    <citation type="submission" date="2020-08" db="EMBL/GenBank/DDBJ databases">
        <title>Ramlibacter sp. GTP1 16S ribosomal RNA gene genome sequencing and assembly.</title>
        <authorList>
            <person name="Kang M."/>
        </authorList>
    </citation>
    <scope>NUCLEOTIDE SEQUENCE</scope>
    <source>
        <strain evidence="1">GTP1</strain>
    </source>
</reference>
<name>A0A923MD11_9BURK</name>
<protein>
    <submittedName>
        <fullName evidence="1">Uncharacterized protein</fullName>
    </submittedName>
</protein>
<evidence type="ECO:0000313" key="2">
    <source>
        <dbReference type="Proteomes" id="UP000596827"/>
    </source>
</evidence>